<evidence type="ECO:0000256" key="2">
    <source>
        <dbReference type="SAM" id="Phobius"/>
    </source>
</evidence>
<feature type="transmembrane region" description="Helical" evidence="2">
    <location>
        <begin position="47"/>
        <end position="65"/>
    </location>
</feature>
<dbReference type="RefSeq" id="WP_273585367.1">
    <property type="nucleotide sequence ID" value="NZ_JANHJP010000006.1"/>
</dbReference>
<evidence type="ECO:0000256" key="1">
    <source>
        <dbReference type="SAM" id="MobiDB-lite"/>
    </source>
</evidence>
<evidence type="ECO:0000313" key="4">
    <source>
        <dbReference type="Proteomes" id="UP001221763"/>
    </source>
</evidence>
<reference evidence="3 4" key="1">
    <citation type="journal article" date="2023" name="Plant">
        <title>Draft Genome Sequence Resource of CBPPT1, a 'Candidatus Phytoplasma trifolii'-Related Strain Associated with Potato Purple Top Disease in the Columbia Basin, U.S.A.</title>
        <authorList>
            <person name="Wei W."/>
            <person name="Shao J."/>
            <person name="Bottner-Parker K.D."/>
            <person name="Zhao Y."/>
        </authorList>
    </citation>
    <scope>NUCLEOTIDE SEQUENCE [LARGE SCALE GENOMIC DNA]</scope>
    <source>
        <strain evidence="3 4">CBPPT1</strain>
    </source>
</reference>
<name>A0ABT5LAI2_9MOLU</name>
<proteinExistence type="predicted"/>
<keyword evidence="2" id="KW-1133">Transmembrane helix</keyword>
<keyword evidence="2" id="KW-0472">Membrane</keyword>
<keyword evidence="2" id="KW-0812">Transmembrane</keyword>
<dbReference type="EMBL" id="JANHJP010000006">
    <property type="protein sequence ID" value="MDC9032164.1"/>
    <property type="molecule type" value="Genomic_DNA"/>
</dbReference>
<dbReference type="Proteomes" id="UP001221763">
    <property type="component" value="Unassembled WGS sequence"/>
</dbReference>
<feature type="region of interest" description="Disordered" evidence="1">
    <location>
        <begin position="1"/>
        <end position="24"/>
    </location>
</feature>
<gene>
    <name evidence="3" type="ORF">M8044_000386</name>
</gene>
<organism evidence="3 4">
    <name type="scientific">Columbia Basin potato purple top phytoplasma</name>
    <dbReference type="NCBI Taxonomy" id="307134"/>
    <lineage>
        <taxon>Bacteria</taxon>
        <taxon>Bacillati</taxon>
        <taxon>Mycoplasmatota</taxon>
        <taxon>Mollicutes</taxon>
        <taxon>Acholeplasmatales</taxon>
        <taxon>Acholeplasmataceae</taxon>
        <taxon>Candidatus Phytoplasma</taxon>
        <taxon>16SrVI (Clover proliferation group)</taxon>
    </lineage>
</organism>
<sequence length="91" mass="10563">MSKIIMKRNKNKNKPKNKEKTNKNVPKTITKETKILTIKKIPFLQKITYTIIILNSLLSLFTLYYENKIPWFTTGINNLITLIKSIIPGGK</sequence>
<keyword evidence="4" id="KW-1185">Reference proteome</keyword>
<evidence type="ECO:0000313" key="3">
    <source>
        <dbReference type="EMBL" id="MDC9032164.1"/>
    </source>
</evidence>
<comment type="caution">
    <text evidence="3">The sequence shown here is derived from an EMBL/GenBank/DDBJ whole genome shotgun (WGS) entry which is preliminary data.</text>
</comment>
<feature type="compositionally biased region" description="Basic residues" evidence="1">
    <location>
        <begin position="1"/>
        <end position="15"/>
    </location>
</feature>
<protein>
    <submittedName>
        <fullName evidence="3">Uncharacterized protein</fullName>
    </submittedName>
</protein>
<accession>A0ABT5LAI2</accession>